<gene>
    <name evidence="2" type="ORF">C474_07197</name>
</gene>
<organism evidence="2 3">
    <name type="scientific">Halogeometricum pallidum JCM 14848</name>
    <dbReference type="NCBI Taxonomy" id="1227487"/>
    <lineage>
        <taxon>Archaea</taxon>
        <taxon>Methanobacteriati</taxon>
        <taxon>Methanobacteriota</taxon>
        <taxon>Stenosarchaea group</taxon>
        <taxon>Halobacteria</taxon>
        <taxon>Halobacteriales</taxon>
        <taxon>Haloferacaceae</taxon>
        <taxon>Halogeometricum</taxon>
    </lineage>
</organism>
<dbReference type="EMBL" id="AOIV01000011">
    <property type="protein sequence ID" value="ELZ32587.1"/>
    <property type="molecule type" value="Genomic_DNA"/>
</dbReference>
<name>M0DCY4_HALPD</name>
<dbReference type="InParanoid" id="M0DCY4"/>
<feature type="transmembrane region" description="Helical" evidence="1">
    <location>
        <begin position="12"/>
        <end position="35"/>
    </location>
</feature>
<evidence type="ECO:0000313" key="3">
    <source>
        <dbReference type="Proteomes" id="UP000011513"/>
    </source>
</evidence>
<protein>
    <submittedName>
        <fullName evidence="2">Uncharacterized protein</fullName>
    </submittedName>
</protein>
<keyword evidence="3" id="KW-1185">Reference proteome</keyword>
<dbReference type="AlphaFoldDB" id="M0DCY4"/>
<proteinExistence type="predicted"/>
<keyword evidence="1" id="KW-0812">Transmembrane</keyword>
<evidence type="ECO:0000313" key="2">
    <source>
        <dbReference type="EMBL" id="ELZ32587.1"/>
    </source>
</evidence>
<dbReference type="Proteomes" id="UP000011513">
    <property type="component" value="Unassembled WGS sequence"/>
</dbReference>
<evidence type="ECO:0000256" key="1">
    <source>
        <dbReference type="SAM" id="Phobius"/>
    </source>
</evidence>
<sequence length="71" mass="7647">MVPVVPVVTSAAAFVVVSLFVWFATGLGLCVMNVVGRRRVVVSPFATAGMVVRRVIVRRSRCPFRGFPVVG</sequence>
<keyword evidence="1" id="KW-1133">Transmembrane helix</keyword>
<keyword evidence="1" id="KW-0472">Membrane</keyword>
<reference evidence="2 3" key="1">
    <citation type="journal article" date="2014" name="PLoS Genet.">
        <title>Phylogenetically driven sequencing of extremely halophilic archaea reveals strategies for static and dynamic osmo-response.</title>
        <authorList>
            <person name="Becker E.A."/>
            <person name="Seitzer P.M."/>
            <person name="Tritt A."/>
            <person name="Larsen D."/>
            <person name="Krusor M."/>
            <person name="Yao A.I."/>
            <person name="Wu D."/>
            <person name="Madern D."/>
            <person name="Eisen J.A."/>
            <person name="Darling A.E."/>
            <person name="Facciotti M.T."/>
        </authorList>
    </citation>
    <scope>NUCLEOTIDE SEQUENCE [LARGE SCALE GENOMIC DNA]</scope>
    <source>
        <strain evidence="2 3">JCM 14848</strain>
    </source>
</reference>
<comment type="caution">
    <text evidence="2">The sequence shown here is derived from an EMBL/GenBank/DDBJ whole genome shotgun (WGS) entry which is preliminary data.</text>
</comment>
<accession>M0DCY4</accession>